<evidence type="ECO:0000313" key="7">
    <source>
        <dbReference type="EMBL" id="ORA41237.1"/>
    </source>
</evidence>
<gene>
    <name evidence="7" type="ORF">BST20_03715</name>
    <name evidence="6" type="ORF">MBRA_04560</name>
</gene>
<evidence type="ECO:0000256" key="4">
    <source>
        <dbReference type="ARBA" id="ARBA00023136"/>
    </source>
</evidence>
<feature type="transmembrane region" description="Helical" evidence="5">
    <location>
        <begin position="47"/>
        <end position="74"/>
    </location>
</feature>
<evidence type="ECO:0000313" key="6">
    <source>
        <dbReference type="EMBL" id="BBZ10261.1"/>
    </source>
</evidence>
<dbReference type="InterPro" id="IPR007318">
    <property type="entry name" value="Phopholipid_MeTrfase"/>
</dbReference>
<dbReference type="Pfam" id="PF04191">
    <property type="entry name" value="PEMT"/>
    <property type="match status" value="1"/>
</dbReference>
<dbReference type="RefSeq" id="WP_083130016.1">
    <property type="nucleotide sequence ID" value="NZ_AP022606.1"/>
</dbReference>
<dbReference type="OrthoDB" id="941586at2"/>
<dbReference type="Proteomes" id="UP000467379">
    <property type="component" value="Chromosome"/>
</dbReference>
<dbReference type="EMBL" id="AP022606">
    <property type="protein sequence ID" value="BBZ10261.1"/>
    <property type="molecule type" value="Genomic_DNA"/>
</dbReference>
<sequence>MMAGTRERRLWWRHAISVLLFPATVTLVVPALLVSGGDVRGPDFGSGLGIVLAVAGVLLITGGVGMLIWTVVLFDRVGEGTLGLGNVMGEPVHLVVRGPYRHVRNPMITGVLCILLGEAAVTASASLLAWFAVFLAFQATAIRFWEEPHLAERYGDEYDTYRHNVPRWIPRISGWDASTEPLPARHHGCHF</sequence>
<feature type="transmembrane region" description="Helical" evidence="5">
    <location>
        <begin position="12"/>
        <end position="35"/>
    </location>
</feature>
<evidence type="ECO:0000256" key="1">
    <source>
        <dbReference type="ARBA" id="ARBA00004127"/>
    </source>
</evidence>
<evidence type="ECO:0000256" key="3">
    <source>
        <dbReference type="ARBA" id="ARBA00022989"/>
    </source>
</evidence>
<reference evidence="6" key="3">
    <citation type="submission" date="2020-02" db="EMBL/GenBank/DDBJ databases">
        <authorList>
            <person name="Matsumoto Y."/>
            <person name="Motooka D."/>
            <person name="Nakamura S."/>
        </authorList>
    </citation>
    <scope>NUCLEOTIDE SEQUENCE</scope>
    <source>
        <strain evidence="6">JCM 12687</strain>
    </source>
</reference>
<evidence type="ECO:0000256" key="5">
    <source>
        <dbReference type="SAM" id="Phobius"/>
    </source>
</evidence>
<accession>A0A7I7W0V7</accession>
<reference evidence="7 8" key="1">
    <citation type="submission" date="2016-12" db="EMBL/GenBank/DDBJ databases">
        <title>The new phylogeny of genus Mycobacterium.</title>
        <authorList>
            <person name="Tortoli E."/>
            <person name="Trovato A."/>
            <person name="Cirillo D.M."/>
        </authorList>
    </citation>
    <scope>NUCLEOTIDE SEQUENCE [LARGE SCALE GENOMIC DNA]</scope>
    <source>
        <strain evidence="7 8">DSM 44624</strain>
    </source>
</reference>
<dbReference type="AlphaFoldDB" id="A0A7I7W0V7"/>
<comment type="subcellular location">
    <subcellularLocation>
        <location evidence="1">Endomembrane system</location>
        <topology evidence="1">Multi-pass membrane protein</topology>
    </subcellularLocation>
</comment>
<evidence type="ECO:0000313" key="8">
    <source>
        <dbReference type="Proteomes" id="UP000192441"/>
    </source>
</evidence>
<evidence type="ECO:0000313" key="9">
    <source>
        <dbReference type="Proteomes" id="UP000467379"/>
    </source>
</evidence>
<evidence type="ECO:0000256" key="2">
    <source>
        <dbReference type="ARBA" id="ARBA00022692"/>
    </source>
</evidence>
<dbReference type="GO" id="GO:0012505">
    <property type="term" value="C:endomembrane system"/>
    <property type="evidence" value="ECO:0007669"/>
    <property type="project" value="UniProtKB-SubCell"/>
</dbReference>
<organism evidence="7 8">
    <name type="scientific">Mycobacterium branderi</name>
    <dbReference type="NCBI Taxonomy" id="43348"/>
    <lineage>
        <taxon>Bacteria</taxon>
        <taxon>Bacillati</taxon>
        <taxon>Actinomycetota</taxon>
        <taxon>Actinomycetes</taxon>
        <taxon>Mycobacteriales</taxon>
        <taxon>Mycobacteriaceae</taxon>
        <taxon>Mycobacterium</taxon>
    </lineage>
</organism>
<proteinExistence type="predicted"/>
<protein>
    <submittedName>
        <fullName evidence="7">RemK protein</fullName>
    </submittedName>
</protein>
<feature type="transmembrane region" description="Helical" evidence="5">
    <location>
        <begin position="107"/>
        <end position="137"/>
    </location>
</feature>
<keyword evidence="9" id="KW-1185">Reference proteome</keyword>
<keyword evidence="2 5" id="KW-0812">Transmembrane</keyword>
<keyword evidence="3 5" id="KW-1133">Transmembrane helix</keyword>
<dbReference type="EMBL" id="MVHM01000001">
    <property type="protein sequence ID" value="ORA41237.1"/>
    <property type="molecule type" value="Genomic_DNA"/>
</dbReference>
<keyword evidence="4 5" id="KW-0472">Membrane</keyword>
<reference evidence="6 9" key="2">
    <citation type="journal article" date="2019" name="Emerg. Microbes Infect.">
        <title>Comprehensive subspecies identification of 175 nontuberculous mycobacteria species based on 7547 genomic profiles.</title>
        <authorList>
            <person name="Matsumoto Y."/>
            <person name="Kinjo T."/>
            <person name="Motooka D."/>
            <person name="Nabeya D."/>
            <person name="Jung N."/>
            <person name="Uechi K."/>
            <person name="Horii T."/>
            <person name="Iida T."/>
            <person name="Fujita J."/>
            <person name="Nakamura S."/>
        </authorList>
    </citation>
    <scope>NUCLEOTIDE SEQUENCE [LARGE SCALE GENOMIC DNA]</scope>
    <source>
        <strain evidence="6 9">JCM 12687</strain>
    </source>
</reference>
<dbReference type="Gene3D" id="1.20.120.1630">
    <property type="match status" value="1"/>
</dbReference>
<dbReference type="Proteomes" id="UP000192441">
    <property type="component" value="Unassembled WGS sequence"/>
</dbReference>
<name>A0A7I7W0V7_9MYCO</name>